<keyword evidence="3" id="KW-0479">Metal-binding</keyword>
<dbReference type="Pfam" id="PF00245">
    <property type="entry name" value="Alk_phosphatase"/>
    <property type="match status" value="2"/>
</dbReference>
<name>A0A139KUR3_9BACE</name>
<evidence type="ECO:0000313" key="6">
    <source>
        <dbReference type="EMBL" id="KXT42876.1"/>
    </source>
</evidence>
<feature type="binding site" evidence="3">
    <location>
        <position position="319"/>
    </location>
    <ligand>
        <name>Zn(2+)</name>
        <dbReference type="ChEBI" id="CHEBI:29105"/>
        <label>2</label>
    </ligand>
</feature>
<feature type="chain" id="PRO_5043134485" evidence="5">
    <location>
        <begin position="24"/>
        <end position="383"/>
    </location>
</feature>
<gene>
    <name evidence="6" type="ORF">HMPREF2531_04519</name>
</gene>
<evidence type="ECO:0000256" key="2">
    <source>
        <dbReference type="PIRSR" id="PIRSR601952-1"/>
    </source>
</evidence>
<keyword evidence="5" id="KW-0732">Signal</keyword>
<dbReference type="EMBL" id="LTDF01000163">
    <property type="protein sequence ID" value="KXT42876.1"/>
    <property type="molecule type" value="Genomic_DNA"/>
</dbReference>
<protein>
    <submittedName>
        <fullName evidence="6">Alkaline phosphatase family protein</fullName>
    </submittedName>
</protein>
<evidence type="ECO:0000256" key="3">
    <source>
        <dbReference type="PIRSR" id="PIRSR601952-2"/>
    </source>
</evidence>
<evidence type="ECO:0000256" key="5">
    <source>
        <dbReference type="SAM" id="SignalP"/>
    </source>
</evidence>
<feature type="binding site" evidence="3">
    <location>
        <position position="62"/>
    </location>
    <ligand>
        <name>Mg(2+)</name>
        <dbReference type="ChEBI" id="CHEBI:18420"/>
    </ligand>
</feature>
<comment type="cofactor">
    <cofactor evidence="3">
        <name>Zn(2+)</name>
        <dbReference type="ChEBI" id="CHEBI:29105"/>
    </cofactor>
    <text evidence="3">Binds 2 Zn(2+) ions.</text>
</comment>
<feature type="binding site" evidence="3">
    <location>
        <position position="271"/>
    </location>
    <ligand>
        <name>Mg(2+)</name>
        <dbReference type="ChEBI" id="CHEBI:18420"/>
    </ligand>
</feature>
<proteinExistence type="inferred from homology"/>
<dbReference type="Proteomes" id="UP000070319">
    <property type="component" value="Unassembled WGS sequence"/>
</dbReference>
<comment type="cofactor">
    <cofactor evidence="3">
        <name>Mg(2+)</name>
        <dbReference type="ChEBI" id="CHEBI:18420"/>
    </cofactor>
    <text evidence="3">Binds 1 Mg(2+) ion.</text>
</comment>
<dbReference type="CDD" id="cd16012">
    <property type="entry name" value="ALP"/>
    <property type="match status" value="1"/>
</dbReference>
<sequence>MKKLNLLFVTLFTLIQCNLAIHAQETNNLKYKNQDYHQAYIPKGDDILKNNPVKNVILMIGDGMGLAHLASGMYANHNELSITNISTIGLIKTQSGDKFTTDSAASGTAYATGQKTHNGAIGVDMNDALIKNIPEIVTQSKFVAGVVTTDNISGATPSAFFAHQKDRGMSKEILTDLPKSKLSFIAGGSDEHFMKVYPQYKQILAAQDFIILNDYKEVSNNLRNAKIALIAFQKDVDSKQNGRGEFLPKTTKNAIEFLNNKKATGFFLMVEGAQIDKRAHENNFAGVIQEVLDFDKAVAEAIAFADKDKNTLVIVTADHETGGLSIKKGDIAQSSLEGNFSSKGHTPIMVPIFAYGPSSDNFKGVMENNEVMKKIISVLIKQK</sequence>
<keyword evidence="1" id="KW-0597">Phosphoprotein</keyword>
<feature type="binding site" evidence="3">
    <location>
        <position position="318"/>
    </location>
    <ligand>
        <name>Zn(2+)</name>
        <dbReference type="ChEBI" id="CHEBI:29105"/>
        <label>2</label>
    </ligand>
</feature>
<dbReference type="SMART" id="SM00098">
    <property type="entry name" value="alkPPc"/>
    <property type="match status" value="1"/>
</dbReference>
<comment type="similarity">
    <text evidence="4">Belongs to the alkaline phosphatase family.</text>
</comment>
<feature type="active site" description="Phosphoserine intermediate" evidence="2">
    <location>
        <position position="103"/>
    </location>
</feature>
<dbReference type="InterPro" id="IPR017850">
    <property type="entry name" value="Alkaline_phosphatase_core_sf"/>
</dbReference>
<dbReference type="GeneID" id="26158184"/>
<feature type="signal peptide" evidence="5">
    <location>
        <begin position="1"/>
        <end position="23"/>
    </location>
</feature>
<organism evidence="6">
    <name type="scientific">Bacteroides intestinalis</name>
    <dbReference type="NCBI Taxonomy" id="329854"/>
    <lineage>
        <taxon>Bacteria</taxon>
        <taxon>Pseudomonadati</taxon>
        <taxon>Bacteroidota</taxon>
        <taxon>Bacteroidia</taxon>
        <taxon>Bacteroidales</taxon>
        <taxon>Bacteroidaceae</taxon>
        <taxon>Bacteroides</taxon>
    </lineage>
</organism>
<feature type="binding site" evidence="3">
    <location>
        <position position="280"/>
    </location>
    <ligand>
        <name>Zn(2+)</name>
        <dbReference type="ChEBI" id="CHEBI:29105"/>
        <label>2</label>
    </ligand>
</feature>
<comment type="caution">
    <text evidence="6">The sequence shown here is derived from an EMBL/GenBank/DDBJ whole genome shotgun (WGS) entry which is preliminary data.</text>
</comment>
<dbReference type="AlphaFoldDB" id="A0A139KUR3"/>
<feature type="binding site" evidence="3">
    <location>
        <position position="62"/>
    </location>
    <ligand>
        <name>Zn(2+)</name>
        <dbReference type="ChEBI" id="CHEBI:29105"/>
        <label>2</label>
    </ligand>
</feature>
<reference evidence="6 7" key="1">
    <citation type="submission" date="2016-02" db="EMBL/GenBank/DDBJ databases">
        <authorList>
            <person name="Wen L."/>
            <person name="He K."/>
            <person name="Yang H."/>
        </authorList>
    </citation>
    <scope>NUCLEOTIDE SEQUENCE [LARGE SCALE GENOMIC DNA]</scope>
    <source>
        <strain evidence="6 7">KLE1704</strain>
    </source>
</reference>
<dbReference type="GO" id="GO:0004035">
    <property type="term" value="F:alkaline phosphatase activity"/>
    <property type="evidence" value="ECO:0007669"/>
    <property type="project" value="TreeGrafter"/>
</dbReference>
<evidence type="ECO:0000256" key="1">
    <source>
        <dbReference type="ARBA" id="ARBA00022553"/>
    </source>
</evidence>
<evidence type="ECO:0000256" key="4">
    <source>
        <dbReference type="RuleBase" id="RU003946"/>
    </source>
</evidence>
<dbReference type="Gene3D" id="3.40.720.10">
    <property type="entry name" value="Alkaline Phosphatase, subunit A"/>
    <property type="match status" value="1"/>
</dbReference>
<dbReference type="SUPFAM" id="SSF53649">
    <property type="entry name" value="Alkaline phosphatase-like"/>
    <property type="match status" value="1"/>
</dbReference>
<dbReference type="PANTHER" id="PTHR11596">
    <property type="entry name" value="ALKALINE PHOSPHATASE"/>
    <property type="match status" value="1"/>
</dbReference>
<keyword evidence="3" id="KW-0862">Zinc</keyword>
<accession>A0A139KUR3</accession>
<evidence type="ECO:0000313" key="7">
    <source>
        <dbReference type="Proteomes" id="UP000070319"/>
    </source>
</evidence>
<dbReference type="PANTHER" id="PTHR11596:SF5">
    <property type="entry name" value="ALKALINE PHOSPHATASE"/>
    <property type="match status" value="1"/>
</dbReference>
<feature type="binding site" evidence="3">
    <location>
        <position position="276"/>
    </location>
    <ligand>
        <name>Zn(2+)</name>
        <dbReference type="ChEBI" id="CHEBI:29105"/>
        <label>2</label>
    </ligand>
</feature>
<dbReference type="InterPro" id="IPR001952">
    <property type="entry name" value="Alkaline_phosphatase"/>
</dbReference>
<dbReference type="GO" id="GO:0046872">
    <property type="term" value="F:metal ion binding"/>
    <property type="evidence" value="ECO:0007669"/>
    <property type="project" value="UniProtKB-KW"/>
</dbReference>
<keyword evidence="3" id="KW-0460">Magnesium</keyword>
<dbReference type="RefSeq" id="WP_007660588.1">
    <property type="nucleotide sequence ID" value="NZ_JADMTM010000023.1"/>
</dbReference>
<feature type="binding site" evidence="3">
    <location>
        <position position="156"/>
    </location>
    <ligand>
        <name>Mg(2+)</name>
        <dbReference type="ChEBI" id="CHEBI:18420"/>
    </ligand>
</feature>
<dbReference type="PRINTS" id="PR00113">
    <property type="entry name" value="ALKPHPHTASE"/>
</dbReference>
<dbReference type="PATRIC" id="fig|329854.7.peg.4595"/>